<evidence type="ECO:0000259" key="5">
    <source>
        <dbReference type="SMART" id="SM00849"/>
    </source>
</evidence>
<protein>
    <submittedName>
        <fullName evidence="6">MBL fold metallo-hydrolase</fullName>
    </submittedName>
</protein>
<dbReference type="PANTHER" id="PTHR43223">
    <property type="entry name" value="ALKYL/ARYL-SULFATASE"/>
    <property type="match status" value="1"/>
</dbReference>
<dbReference type="InterPro" id="IPR029229">
    <property type="entry name" value="Alkyl_sulf_C"/>
</dbReference>
<dbReference type="Gene3D" id="3.30.1050.10">
    <property type="entry name" value="SCP2 sterol-binding domain"/>
    <property type="match status" value="1"/>
</dbReference>
<dbReference type="Proteomes" id="UP000305238">
    <property type="component" value="Unassembled WGS sequence"/>
</dbReference>
<name>A0A5S4GYC0_9ACTN</name>
<dbReference type="Gene3D" id="3.60.15.30">
    <property type="entry name" value="Metallo-beta-lactamase domain"/>
    <property type="match status" value="1"/>
</dbReference>
<dbReference type="SMART" id="SM00849">
    <property type="entry name" value="Lactamase_B"/>
    <property type="match status" value="1"/>
</dbReference>
<dbReference type="OrthoDB" id="5240502at2"/>
<evidence type="ECO:0000256" key="2">
    <source>
        <dbReference type="ARBA" id="ARBA00022801"/>
    </source>
</evidence>
<comment type="similarity">
    <text evidence="4">Belongs to the metallo-beta-lactamase superfamily. Type III sulfatase family.</text>
</comment>
<dbReference type="InterPro" id="IPR044097">
    <property type="entry name" value="Bds1/SdsA1_MBL-fold"/>
</dbReference>
<evidence type="ECO:0000313" key="6">
    <source>
        <dbReference type="EMBL" id="TMR31490.1"/>
    </source>
</evidence>
<comment type="caution">
    <text evidence="6">The sequence shown here is derived from an EMBL/GenBank/DDBJ whole genome shotgun (WGS) entry which is preliminary data.</text>
</comment>
<dbReference type="AlphaFoldDB" id="A0A5S4GYC0"/>
<organism evidence="6 7">
    <name type="scientific">Actinomadura geliboluensis</name>
    <dbReference type="NCBI Taxonomy" id="882440"/>
    <lineage>
        <taxon>Bacteria</taxon>
        <taxon>Bacillati</taxon>
        <taxon>Actinomycetota</taxon>
        <taxon>Actinomycetes</taxon>
        <taxon>Streptosporangiales</taxon>
        <taxon>Thermomonosporaceae</taxon>
        <taxon>Actinomadura</taxon>
    </lineage>
</organism>
<dbReference type="GO" id="GO:0046983">
    <property type="term" value="F:protein dimerization activity"/>
    <property type="evidence" value="ECO:0007669"/>
    <property type="project" value="InterPro"/>
</dbReference>
<dbReference type="Pfam" id="PF14863">
    <property type="entry name" value="Alkyl_sulf_dimr"/>
    <property type="match status" value="1"/>
</dbReference>
<dbReference type="SUPFAM" id="SSF56281">
    <property type="entry name" value="Metallo-hydrolase/oxidoreductase"/>
    <property type="match status" value="1"/>
</dbReference>
<evidence type="ECO:0000256" key="3">
    <source>
        <dbReference type="ARBA" id="ARBA00022833"/>
    </source>
</evidence>
<sequence>MGGLSFDDRTDFENAERGLVAPLTPGQVRDAGGRVVWDCDAFAFLDGPCPDTANPSLWRQSQLCAKQGLFAVTDGIYQVRGLDLSNMTLVEGGRGVIVIDPLVSVETAEAALALYREHRGDRPVTGLVYTHSHVDHFGGAEGVVPAGNPDGIPILAPAGFLEHAVAENVYAGTAMARRGAYHTGANLDRGPAGMVGTGLGQTASTGRVSLLPPNTDVTRTGQEEVIDGVRITFQLTPGTEAPAEMNFHFPGLRALCLAENATHNLHNLLTLRGALVRDARMWARYLDEAITLFADATDVAFASHHWPTWGREAVVTYLSQQRDLYAYLHDQTLRLLNQGHTGIEIAEMMELPPALAEAWHARGYYGSVSHNVKAVYQRYMGWFDGNPAHLWQHPPVQESQRYVECMGGASNRMAMARDYAAQGDLRFAATLLNHVVFADPSNDDGKAALADVYRRLGEGAENGTWRNFFLTGAMELREGVRPLPMSIAGGMTAGLTVEQVFDSMAIRVDGPKAWDEHLTIDWDFTDSGERYRMTLSNGVLTHRPTGETGGADLTLTLTRPMLFKLASGEDPGGMAASGDGAALRRLVAVLDTPDPNFPIVTP</sequence>
<dbReference type="CDD" id="cd07710">
    <property type="entry name" value="arylsulfatase_Sdsa1-like_MBL-fold"/>
    <property type="match status" value="1"/>
</dbReference>
<dbReference type="EMBL" id="VCKZ01000300">
    <property type="protein sequence ID" value="TMR31490.1"/>
    <property type="molecule type" value="Genomic_DNA"/>
</dbReference>
<dbReference type="Pfam" id="PF14864">
    <property type="entry name" value="Alkyl_sulf_C"/>
    <property type="match status" value="1"/>
</dbReference>
<evidence type="ECO:0000313" key="7">
    <source>
        <dbReference type="Proteomes" id="UP000305238"/>
    </source>
</evidence>
<dbReference type="InterPro" id="IPR036527">
    <property type="entry name" value="SCP2_sterol-bd_dom_sf"/>
</dbReference>
<reference evidence="6 7" key="1">
    <citation type="submission" date="2019-05" db="EMBL/GenBank/DDBJ databases">
        <title>Draft genome sequence of Actinomadura geliboluensis A8036.</title>
        <authorList>
            <person name="Saricaoglu S."/>
            <person name="Isik K."/>
        </authorList>
    </citation>
    <scope>NUCLEOTIDE SEQUENCE [LARGE SCALE GENOMIC DNA]</scope>
    <source>
        <strain evidence="6 7">A8036</strain>
    </source>
</reference>
<dbReference type="PANTHER" id="PTHR43223:SF1">
    <property type="entry name" value="ALKYL_ARYL-SULFATASE BDS1"/>
    <property type="match status" value="1"/>
</dbReference>
<dbReference type="GO" id="GO:0018741">
    <property type="term" value="F:linear primary-alkylsulfatase activity"/>
    <property type="evidence" value="ECO:0007669"/>
    <property type="project" value="InterPro"/>
</dbReference>
<feature type="domain" description="Metallo-beta-lactamase" evidence="5">
    <location>
        <begin position="84"/>
        <end position="304"/>
    </location>
</feature>
<keyword evidence="7" id="KW-1185">Reference proteome</keyword>
<dbReference type="InterPro" id="IPR052195">
    <property type="entry name" value="Bact_Alkyl/Aryl-Sulfatase"/>
</dbReference>
<keyword evidence="3" id="KW-0862">Zinc</keyword>
<dbReference type="RefSeq" id="WP_138640156.1">
    <property type="nucleotide sequence ID" value="NZ_VCKZ01000300.1"/>
</dbReference>
<keyword evidence="2 6" id="KW-0378">Hydrolase</keyword>
<accession>A0A5S4GYC0</accession>
<dbReference type="FunFam" id="3.60.15.30:FF:000001">
    <property type="entry name" value="Alkyl/aryl-sulfatase BDS1"/>
    <property type="match status" value="1"/>
</dbReference>
<dbReference type="GO" id="GO:0018909">
    <property type="term" value="P:dodecyl sulfate metabolic process"/>
    <property type="evidence" value="ECO:0007669"/>
    <property type="project" value="InterPro"/>
</dbReference>
<keyword evidence="1" id="KW-0479">Metal-binding</keyword>
<dbReference type="Pfam" id="PF00753">
    <property type="entry name" value="Lactamase_B"/>
    <property type="match status" value="1"/>
</dbReference>
<dbReference type="SUPFAM" id="SSF55718">
    <property type="entry name" value="SCP-like"/>
    <property type="match status" value="1"/>
</dbReference>
<gene>
    <name evidence="6" type="ORF">ETD96_31635</name>
</gene>
<evidence type="ECO:0000256" key="4">
    <source>
        <dbReference type="ARBA" id="ARBA00033751"/>
    </source>
</evidence>
<proteinExistence type="inferred from homology"/>
<dbReference type="InterPro" id="IPR001279">
    <property type="entry name" value="Metallo-B-lactamas"/>
</dbReference>
<evidence type="ECO:0000256" key="1">
    <source>
        <dbReference type="ARBA" id="ARBA00022723"/>
    </source>
</evidence>
<dbReference type="InterPro" id="IPR038536">
    <property type="entry name" value="Alkyl/aryl-sulf_dimr_sf"/>
</dbReference>
<dbReference type="InterPro" id="IPR036866">
    <property type="entry name" value="RibonucZ/Hydroxyglut_hydro"/>
</dbReference>
<dbReference type="GO" id="GO:0046872">
    <property type="term" value="F:metal ion binding"/>
    <property type="evidence" value="ECO:0007669"/>
    <property type="project" value="UniProtKB-KW"/>
</dbReference>
<dbReference type="Gene3D" id="1.25.40.880">
    <property type="entry name" value="Alkyl sulfatase, dimerisation domain"/>
    <property type="match status" value="1"/>
</dbReference>
<dbReference type="InterPro" id="IPR029228">
    <property type="entry name" value="Alkyl_sulf_dimr"/>
</dbReference>